<dbReference type="Proteomes" id="UP000192769">
    <property type="component" value="Unassembled WGS sequence"/>
</dbReference>
<sequence>MKILEWLKSLFIHPKEESTEMSEPLNDAATVQPAVATAAVTPTPEAEVKAGVQDFEAALAFVESGVSQLGATAKDELKALAVKYL</sequence>
<evidence type="ECO:0000313" key="2">
    <source>
        <dbReference type="Proteomes" id="UP000192769"/>
    </source>
</evidence>
<protein>
    <submittedName>
        <fullName evidence="1">Uncharacterized protein</fullName>
    </submittedName>
</protein>
<reference evidence="1 2" key="1">
    <citation type="submission" date="2017-02" db="EMBL/GenBank/DDBJ databases">
        <title>Whole genome shotgun sequence of Pantoea agglomerans strain AS1 isolated from a cycad, Zamia floridana in Central Florida, USA.</title>
        <authorList>
            <person name="Lata P."/>
            <person name="Govindarajan S."/>
            <person name="Qi F."/>
            <person name="Li J.-L."/>
            <person name="Maurya S.K."/>
            <person name="Sahoo M.K."/>
        </authorList>
    </citation>
    <scope>NUCLEOTIDE SEQUENCE [LARGE SCALE GENOMIC DNA]</scope>
    <source>
        <strain evidence="1 2">AS1</strain>
    </source>
</reference>
<proteinExistence type="predicted"/>
<organism evidence="1 2">
    <name type="scientific">Pantoea latae</name>
    <dbReference type="NCBI Taxonomy" id="1964541"/>
    <lineage>
        <taxon>Bacteria</taxon>
        <taxon>Pseudomonadati</taxon>
        <taxon>Pseudomonadota</taxon>
        <taxon>Gammaproteobacteria</taxon>
        <taxon>Enterobacterales</taxon>
        <taxon>Erwiniaceae</taxon>
        <taxon>Pantoea</taxon>
    </lineage>
</organism>
<keyword evidence="2" id="KW-1185">Reference proteome</keyword>
<comment type="caution">
    <text evidence="1">The sequence shown here is derived from an EMBL/GenBank/DDBJ whole genome shotgun (WGS) entry which is preliminary data.</text>
</comment>
<dbReference type="EMBL" id="MWUE01000015">
    <property type="protein sequence ID" value="OQP33917.1"/>
    <property type="molecule type" value="Genomic_DNA"/>
</dbReference>
<dbReference type="OrthoDB" id="6556258at2"/>
<gene>
    <name evidence="1" type="ORF">B2J69_10075</name>
</gene>
<name>A0A1V9DJ78_9GAMM</name>
<dbReference type="AlphaFoldDB" id="A0A1V9DJ78"/>
<accession>A0A1V9DJ78</accession>
<dbReference type="RefSeq" id="WP_081138989.1">
    <property type="nucleotide sequence ID" value="NZ_MWUE01000015.1"/>
</dbReference>
<evidence type="ECO:0000313" key="1">
    <source>
        <dbReference type="EMBL" id="OQP33917.1"/>
    </source>
</evidence>